<dbReference type="Gene3D" id="1.10.10.10">
    <property type="entry name" value="Winged helix-like DNA-binding domain superfamily/Winged helix DNA-binding domain"/>
    <property type="match status" value="1"/>
</dbReference>
<comment type="caution">
    <text evidence="2">The sequence shown here is derived from an EMBL/GenBank/DDBJ whole genome shotgun (WGS) entry which is preliminary data.</text>
</comment>
<name>A0A0F9NVC7_9ZZZZ</name>
<dbReference type="Gene3D" id="1.20.120.1810">
    <property type="match status" value="1"/>
</dbReference>
<dbReference type="GO" id="GO:0006352">
    <property type="term" value="P:DNA-templated transcription initiation"/>
    <property type="evidence" value="ECO:0007669"/>
    <property type="project" value="InterPro"/>
</dbReference>
<dbReference type="InterPro" id="IPR036388">
    <property type="entry name" value="WH-like_DNA-bd_sf"/>
</dbReference>
<proteinExistence type="predicted"/>
<dbReference type="InterPro" id="IPR016371">
    <property type="entry name" value="RNA_pol_sigma-H_factor"/>
</dbReference>
<dbReference type="GO" id="GO:0016987">
    <property type="term" value="F:sigma factor activity"/>
    <property type="evidence" value="ECO:0007669"/>
    <property type="project" value="InterPro"/>
</dbReference>
<dbReference type="EMBL" id="LAZR01002969">
    <property type="protein sequence ID" value="KKN23455.1"/>
    <property type="molecule type" value="Genomic_DNA"/>
</dbReference>
<dbReference type="AlphaFoldDB" id="A0A0F9NVC7"/>
<protein>
    <recommendedName>
        <fullName evidence="1">HTH luxR-type domain-containing protein</fullName>
    </recommendedName>
</protein>
<reference evidence="2" key="1">
    <citation type="journal article" date="2015" name="Nature">
        <title>Complex archaea that bridge the gap between prokaryotes and eukaryotes.</title>
        <authorList>
            <person name="Spang A."/>
            <person name="Saw J.H."/>
            <person name="Jorgensen S.L."/>
            <person name="Zaremba-Niedzwiedzka K."/>
            <person name="Martijn J."/>
            <person name="Lind A.E."/>
            <person name="van Eijk R."/>
            <person name="Schleper C."/>
            <person name="Guy L."/>
            <person name="Ettema T.J."/>
        </authorList>
    </citation>
    <scope>NUCLEOTIDE SEQUENCE</scope>
</reference>
<gene>
    <name evidence="2" type="ORF">LCGC14_0904740</name>
</gene>
<dbReference type="Pfam" id="PF04542">
    <property type="entry name" value="Sigma70_r2"/>
    <property type="match status" value="1"/>
</dbReference>
<evidence type="ECO:0000313" key="2">
    <source>
        <dbReference type="EMBL" id="KKN23455.1"/>
    </source>
</evidence>
<accession>A0A0F9NVC7</accession>
<dbReference type="GO" id="GO:0003677">
    <property type="term" value="F:DNA binding"/>
    <property type="evidence" value="ECO:0007669"/>
    <property type="project" value="InterPro"/>
</dbReference>
<organism evidence="2">
    <name type="scientific">marine sediment metagenome</name>
    <dbReference type="NCBI Taxonomy" id="412755"/>
    <lineage>
        <taxon>unclassified sequences</taxon>
        <taxon>metagenomes</taxon>
        <taxon>ecological metagenomes</taxon>
    </lineage>
</organism>
<feature type="domain" description="HTH luxR-type" evidence="1">
    <location>
        <begin position="156"/>
        <end position="183"/>
    </location>
</feature>
<evidence type="ECO:0000259" key="1">
    <source>
        <dbReference type="PROSITE" id="PS00622"/>
    </source>
</evidence>
<dbReference type="NCBIfam" id="TIGR02937">
    <property type="entry name" value="sigma70-ECF"/>
    <property type="match status" value="1"/>
</dbReference>
<dbReference type="SUPFAM" id="SSF88659">
    <property type="entry name" value="Sigma3 and sigma4 domains of RNA polymerase sigma factors"/>
    <property type="match status" value="1"/>
</dbReference>
<dbReference type="InterPro" id="IPR007627">
    <property type="entry name" value="RNA_pol_sigma70_r2"/>
</dbReference>
<dbReference type="InterPro" id="IPR013325">
    <property type="entry name" value="RNA_pol_sigma_r2"/>
</dbReference>
<dbReference type="Pfam" id="PF08281">
    <property type="entry name" value="Sigma70_r4_2"/>
    <property type="match status" value="1"/>
</dbReference>
<sequence length="191" mass="21343">MESGFSESQLVSQAKNGCNSSFDELAKSFGSFIGYKAKVYYLEGGDNGDVQQECLVGLLNAVRDYDFSRKCGFKTFAKLCIDRHLISSIKSANCSKHKVLNEAKKLSDLDSGCLLNSDADPYFVLKTRERIAILNKHFKNLLSGTENTVLSLHYRGLSYSEISLKTTMSVKSVDNALQRARQKIQRFLDSN</sequence>
<dbReference type="PIRSF" id="PIRSF002939">
    <property type="entry name" value="RNA_polymerase_sigma-H_factor"/>
    <property type="match status" value="1"/>
</dbReference>
<dbReference type="SUPFAM" id="SSF88946">
    <property type="entry name" value="Sigma2 domain of RNA polymerase sigma factors"/>
    <property type="match status" value="1"/>
</dbReference>
<dbReference type="InterPro" id="IPR013324">
    <property type="entry name" value="RNA_pol_sigma_r3/r4-like"/>
</dbReference>
<dbReference type="InterPro" id="IPR000792">
    <property type="entry name" value="Tscrpt_reg_LuxR_C"/>
</dbReference>
<dbReference type="PROSITE" id="PS00622">
    <property type="entry name" value="HTH_LUXR_1"/>
    <property type="match status" value="1"/>
</dbReference>
<dbReference type="InterPro" id="IPR014284">
    <property type="entry name" value="RNA_pol_sigma-70_dom"/>
</dbReference>
<dbReference type="InterPro" id="IPR013249">
    <property type="entry name" value="RNA_pol_sigma70_r4_t2"/>
</dbReference>